<dbReference type="InterPro" id="IPR036291">
    <property type="entry name" value="NAD(P)-bd_dom_sf"/>
</dbReference>
<gene>
    <name evidence="2" type="ORF">OQI_17945</name>
</gene>
<dbReference type="Proteomes" id="UP000194266">
    <property type="component" value="Unassembled WGS sequence"/>
</dbReference>
<evidence type="ECO:0000313" key="3">
    <source>
        <dbReference type="Proteomes" id="UP000194266"/>
    </source>
</evidence>
<dbReference type="Pfam" id="PF13460">
    <property type="entry name" value="NAD_binding_10"/>
    <property type="match status" value="1"/>
</dbReference>
<dbReference type="EMBL" id="MRYD01000088">
    <property type="protein sequence ID" value="OSZ59132.1"/>
    <property type="molecule type" value="Genomic_DNA"/>
</dbReference>
<dbReference type="SUPFAM" id="SSF51735">
    <property type="entry name" value="NAD(P)-binding Rossmann-fold domains"/>
    <property type="match status" value="1"/>
</dbReference>
<dbReference type="Gene3D" id="3.40.50.720">
    <property type="entry name" value="NAD(P)-binding Rossmann-like Domain"/>
    <property type="match status" value="1"/>
</dbReference>
<dbReference type="PANTHER" id="PTHR43162:SF1">
    <property type="entry name" value="PRESTALK A DIFFERENTIATION PROTEIN A"/>
    <property type="match status" value="1"/>
</dbReference>
<feature type="domain" description="NAD(P)-binding" evidence="1">
    <location>
        <begin position="5"/>
        <end position="178"/>
    </location>
</feature>
<proteinExistence type="predicted"/>
<name>A0ABX3YH25_9ACTN</name>
<comment type="caution">
    <text evidence="2">The sequence shown here is derived from an EMBL/GenBank/DDBJ whole genome shotgun (WGS) entry which is preliminary data.</text>
</comment>
<dbReference type="InterPro" id="IPR016040">
    <property type="entry name" value="NAD(P)-bd_dom"/>
</dbReference>
<accession>A0ABX3YH25</accession>
<dbReference type="InterPro" id="IPR051604">
    <property type="entry name" value="Ergot_Alk_Oxidoreductase"/>
</dbReference>
<reference evidence="2 3" key="1">
    <citation type="submission" date="2016-12" db="EMBL/GenBank/DDBJ databases">
        <title>Genome Mining:The Detection of Biosynthetic Gene Clusters to Aid in the Expression of Curamycin A produced by Streptomyces sp. strain CZA14.</title>
        <authorList>
            <person name="Durrell K.A."/>
            <person name="Kirby B.M."/>
            <person name="Khan W."/>
            <person name="Mthethwa T."/>
            <person name="Le Roes-Hill M."/>
        </authorList>
    </citation>
    <scope>NUCLEOTIDE SEQUENCE [LARGE SCALE GENOMIC DNA]</scope>
    <source>
        <strain evidence="2 3">CZA14</strain>
    </source>
</reference>
<dbReference type="PANTHER" id="PTHR43162">
    <property type="match status" value="1"/>
</dbReference>
<protein>
    <recommendedName>
        <fullName evidence="1">NAD(P)-binding domain-containing protein</fullName>
    </recommendedName>
</protein>
<organism evidence="2 3">
    <name type="scientific">Streptomyces pharetrae CZA14</name>
    <dbReference type="NCBI Taxonomy" id="1144883"/>
    <lineage>
        <taxon>Bacteria</taxon>
        <taxon>Bacillati</taxon>
        <taxon>Actinomycetota</taxon>
        <taxon>Actinomycetes</taxon>
        <taxon>Kitasatosporales</taxon>
        <taxon>Streptomycetaceae</taxon>
        <taxon>Streptomyces</taxon>
    </lineage>
</organism>
<evidence type="ECO:0000259" key="1">
    <source>
        <dbReference type="Pfam" id="PF13460"/>
    </source>
</evidence>
<keyword evidence="3" id="KW-1185">Reference proteome</keyword>
<dbReference type="Gene3D" id="3.90.25.10">
    <property type="entry name" value="UDP-galactose 4-epimerase, domain 1"/>
    <property type="match status" value="1"/>
</dbReference>
<sequence>MAVAGATGTVGRRLAGLLGADHEVLSLTRSPEQAARLGVQGRLVQADFGRRTGLERVLEGADALFVATFDPVRPCHDEHLADAAGQAGVRHVVKLSALAVTDTGAQDLITRWQRDCEQIWRAAGPAWTFLRARAFMSNCLAWADAIRAGDPVSTLYGDAPNACVDPADLAEVAARALTGPGHHGRAYALTGPRALSAREQVAHLADLLGRPLRHEALTEEEALAHWRARYPESVARALLESARRQDAGAKASVTRDVERVTGRPATPFEAWARTHLTRFR</sequence>
<evidence type="ECO:0000313" key="2">
    <source>
        <dbReference type="EMBL" id="OSZ59132.1"/>
    </source>
</evidence>